<name>A0ABM4W390_COFAR</name>
<dbReference type="InterPro" id="IPR043502">
    <property type="entry name" value="DNA/RNA_pol_sf"/>
</dbReference>
<dbReference type="Gene3D" id="3.60.10.10">
    <property type="entry name" value="Endonuclease/exonuclease/phosphatase"/>
    <property type="match status" value="2"/>
</dbReference>
<evidence type="ECO:0000259" key="1">
    <source>
        <dbReference type="PROSITE" id="PS50878"/>
    </source>
</evidence>
<accession>A0ABM4W390</accession>
<sequence length="1071" mass="123812">MRAVVWNCRGVGSSLTVPQLKESIKLHSPSLVFLAETKKKKSYLNTVKQKTQFDHLFVVDPVGLAGGLAVMWKKELLVKKVLFSSFTIELLIDDKEAEVEWWCVCVYASTDVRIRREQWKDIGFEGVPWTWCNNWDSEGEVKERIDRILGSRGWIRRFEKAKCIHVESEASDHCLLVLDTKPAERRWRRRFMFDRRWLRQRDVGEVVEKAWGEHQEGSRMFKVQRKIKQVRMNLLSWSRQCFCNSKKWIRQVKGEIQEVKEIKGEGYRIKLANLKRQLAEAYKKEEIYWSQKARVDWLKEGDRNTQFFHAKVSGRRWWNRIGVLKGRSGDWCKSEDETCQEISDYFQQIFTTQNPEDFAEILECVPQTITEEMNRELTRNVSEQEISKAVFSMHPHKSPGPDGMSPIFFQKFWPILKSDIVCAVDSFFHSGHLLKSVNETLISLIPKSNTASSIYEFRPISLCNVLYKIISKVLTNRFKYVLSACISSSQSAFVPGRQILDNVLIAHECIHFLKNKRVGRDGYMAIKLDMSKAYDRVEWKFLAKMMMKMGFCPKWIQWVLECVSSVTYSINFNGEKRGYIKPTRGLRQGDPLSPYLFLICAEGFSSLLQKARLQGKLTGLRIARGAPSLSHLFFADDSLVFCKANAGEARQIMRILEVYKQASGQVVNIEKSSLFFSKNIGSRLKDGIMRELMGMRLAIHSRYLGLPLPIGRSKRHAFEFIRNKTLERLHGWKERLLSQAGKEVLLKSVIMALPTYVMSCCLLPKDLCRRICSEMAKFWWGQKGNEQKLHWLSWGKLSEVKTEGGLGFRDLHEFNLALLAKQLWRIVTRPTLLVSQVIKARYFKGSSLWVMESTGTDSWCRKSLLRPREILEVGLRKRVGDGKSISIWEDRWLPNSTDGKVKSKRKEGLGISCVCELIQEGRWRKELIGQMFEEQEGKEILRIPLSVYGRKDAVYWSQSSSGEYTIKSGYRLARSLSGKRDIGGMGAESTSRRRCTSQGWSFLWGLKVKHKLKHFIWKCLQGILPVNAVINERCAKGDSVCKCCGEYPETIEHLLFFCENAMAIWKAAPVS</sequence>
<dbReference type="Pfam" id="PF13966">
    <property type="entry name" value="zf-RVT"/>
    <property type="match status" value="1"/>
</dbReference>
<dbReference type="GeneID" id="140016590"/>
<dbReference type="SUPFAM" id="SSF56672">
    <property type="entry name" value="DNA/RNA polymerases"/>
    <property type="match status" value="1"/>
</dbReference>
<proteinExistence type="predicted"/>
<keyword evidence="2" id="KW-1185">Reference proteome</keyword>
<organism evidence="2 3">
    <name type="scientific">Coffea arabica</name>
    <name type="common">Arabian coffee</name>
    <dbReference type="NCBI Taxonomy" id="13443"/>
    <lineage>
        <taxon>Eukaryota</taxon>
        <taxon>Viridiplantae</taxon>
        <taxon>Streptophyta</taxon>
        <taxon>Embryophyta</taxon>
        <taxon>Tracheophyta</taxon>
        <taxon>Spermatophyta</taxon>
        <taxon>Magnoliopsida</taxon>
        <taxon>eudicotyledons</taxon>
        <taxon>Gunneridae</taxon>
        <taxon>Pentapetalae</taxon>
        <taxon>asterids</taxon>
        <taxon>lamiids</taxon>
        <taxon>Gentianales</taxon>
        <taxon>Rubiaceae</taxon>
        <taxon>Ixoroideae</taxon>
        <taxon>Gardenieae complex</taxon>
        <taxon>Bertiereae - Coffeeae clade</taxon>
        <taxon>Coffeeae</taxon>
        <taxon>Coffea</taxon>
    </lineage>
</organism>
<evidence type="ECO:0000313" key="3">
    <source>
        <dbReference type="RefSeq" id="XP_071926257.1"/>
    </source>
</evidence>
<dbReference type="PROSITE" id="PS50878">
    <property type="entry name" value="RT_POL"/>
    <property type="match status" value="1"/>
</dbReference>
<dbReference type="PANTHER" id="PTHR46890:SF48">
    <property type="entry name" value="RNA-DIRECTED DNA POLYMERASE"/>
    <property type="match status" value="1"/>
</dbReference>
<dbReference type="InterPro" id="IPR052343">
    <property type="entry name" value="Retrotransposon-Effector_Assoc"/>
</dbReference>
<gene>
    <name evidence="3" type="primary">LOC140016590</name>
</gene>
<dbReference type="Pfam" id="PF00078">
    <property type="entry name" value="RVT_1"/>
    <property type="match status" value="1"/>
</dbReference>
<reference evidence="3" key="1">
    <citation type="submission" date="2025-08" db="UniProtKB">
        <authorList>
            <consortium name="RefSeq"/>
        </authorList>
    </citation>
    <scope>IDENTIFICATION</scope>
    <source>
        <tissue evidence="3">Leaves</tissue>
    </source>
</reference>
<dbReference type="PANTHER" id="PTHR46890">
    <property type="entry name" value="NON-LTR RETROLELEMENT REVERSE TRANSCRIPTASE-LIKE PROTEIN-RELATED"/>
    <property type="match status" value="1"/>
</dbReference>
<feature type="domain" description="Reverse transcriptase" evidence="1">
    <location>
        <begin position="426"/>
        <end position="708"/>
    </location>
</feature>
<dbReference type="InterPro" id="IPR036691">
    <property type="entry name" value="Endo/exonu/phosph_ase_sf"/>
</dbReference>
<dbReference type="RefSeq" id="XP_071926257.1">
    <property type="nucleotide sequence ID" value="XM_072070156.1"/>
</dbReference>
<evidence type="ECO:0000313" key="2">
    <source>
        <dbReference type="Proteomes" id="UP001652660"/>
    </source>
</evidence>
<dbReference type="CDD" id="cd01650">
    <property type="entry name" value="RT_nLTR_like"/>
    <property type="match status" value="1"/>
</dbReference>
<dbReference type="InterPro" id="IPR026960">
    <property type="entry name" value="RVT-Znf"/>
</dbReference>
<dbReference type="InterPro" id="IPR000477">
    <property type="entry name" value="RT_dom"/>
</dbReference>
<dbReference type="Proteomes" id="UP001652660">
    <property type="component" value="Chromosome 11c"/>
</dbReference>
<protein>
    <recommendedName>
        <fullName evidence="1">Reverse transcriptase domain-containing protein</fullName>
    </recommendedName>
</protein>
<dbReference type="SUPFAM" id="SSF56219">
    <property type="entry name" value="DNase I-like"/>
    <property type="match status" value="1"/>
</dbReference>